<dbReference type="InterPro" id="IPR018062">
    <property type="entry name" value="HTH_AraC-typ_CS"/>
</dbReference>
<evidence type="ECO:0000256" key="2">
    <source>
        <dbReference type="ARBA" id="ARBA00023125"/>
    </source>
</evidence>
<evidence type="ECO:0000256" key="1">
    <source>
        <dbReference type="ARBA" id="ARBA00023015"/>
    </source>
</evidence>
<dbReference type="PANTHER" id="PTHR47504:SF6">
    <property type="entry name" value="ARAC-FAMILY TRANSCRIPTIONAL REGULATOR"/>
    <property type="match status" value="1"/>
</dbReference>
<dbReference type="InterPro" id="IPR050959">
    <property type="entry name" value="MarA-like"/>
</dbReference>
<dbReference type="PROSITE" id="PS00041">
    <property type="entry name" value="HTH_ARAC_FAMILY_1"/>
    <property type="match status" value="1"/>
</dbReference>
<organism evidence="5 6">
    <name type="scientific">Clostridium oceanicum</name>
    <dbReference type="NCBI Taxonomy" id="1543"/>
    <lineage>
        <taxon>Bacteria</taxon>
        <taxon>Bacillati</taxon>
        <taxon>Bacillota</taxon>
        <taxon>Clostridia</taxon>
        <taxon>Eubacteriales</taxon>
        <taxon>Clostridiaceae</taxon>
        <taxon>Clostridium</taxon>
    </lineage>
</organism>
<keyword evidence="6" id="KW-1185">Reference proteome</keyword>
<dbReference type="InterPro" id="IPR009057">
    <property type="entry name" value="Homeodomain-like_sf"/>
</dbReference>
<dbReference type="PANTHER" id="PTHR47504">
    <property type="entry name" value="RIGHT ORIGIN-BINDING PROTEIN"/>
    <property type="match status" value="1"/>
</dbReference>
<dbReference type="SUPFAM" id="SSF46689">
    <property type="entry name" value="Homeodomain-like"/>
    <property type="match status" value="2"/>
</dbReference>
<reference evidence="6" key="1">
    <citation type="journal article" date="2019" name="Int. J. Syst. Evol. Microbiol.">
        <title>The Global Catalogue of Microorganisms (GCM) 10K type strain sequencing project: providing services to taxonomists for standard genome sequencing and annotation.</title>
        <authorList>
            <consortium name="The Broad Institute Genomics Platform"/>
            <consortium name="The Broad Institute Genome Sequencing Center for Infectious Disease"/>
            <person name="Wu L."/>
            <person name="Ma J."/>
        </authorList>
    </citation>
    <scope>NUCLEOTIDE SEQUENCE [LARGE SCALE GENOMIC DNA]</scope>
    <source>
        <strain evidence="6">JCM 1407</strain>
    </source>
</reference>
<dbReference type="Proteomes" id="UP001501510">
    <property type="component" value="Unassembled WGS sequence"/>
</dbReference>
<dbReference type="PROSITE" id="PS01124">
    <property type="entry name" value="HTH_ARAC_FAMILY_2"/>
    <property type="match status" value="1"/>
</dbReference>
<evidence type="ECO:0000313" key="5">
    <source>
        <dbReference type="EMBL" id="GAA0742160.1"/>
    </source>
</evidence>
<dbReference type="InterPro" id="IPR018060">
    <property type="entry name" value="HTH_AraC"/>
</dbReference>
<feature type="domain" description="HTH araC/xylS-type" evidence="4">
    <location>
        <begin position="8"/>
        <end position="106"/>
    </location>
</feature>
<keyword evidence="1" id="KW-0805">Transcription regulation</keyword>
<dbReference type="RefSeq" id="WP_343761909.1">
    <property type="nucleotide sequence ID" value="NZ_BAAACG010000010.1"/>
</dbReference>
<name>A0ABP3UT91_9CLOT</name>
<dbReference type="Pfam" id="PF12833">
    <property type="entry name" value="HTH_18"/>
    <property type="match status" value="1"/>
</dbReference>
<evidence type="ECO:0000313" key="6">
    <source>
        <dbReference type="Proteomes" id="UP001501510"/>
    </source>
</evidence>
<sequence length="293" mass="33235">MTHIQEIQAALDYIEMNLHEELTLDGIAKVVGFSKFYFHRIFKKEVGISLYDYIRKRRLTTAASILLNTKASILDIALTYRFESQESFTRAFKSVYQLPPGRYRTALKGLIIGGISMNEQNKIKGWIVTGTAPEKYEGSIDNKIYHMGSKAATMRSVGEEFSAEEYGTIMQQISGKTFVGKRMRFSGFIKTEEVEGWSGLWMRIDDASGVTLKLDNMQSRPITGTTEWNYYSCVLDIPEKGAIINIGALLIGKGKIWFDNADFQEVDHNTPTTEFVCEEVFPDHLLNPSFEEA</sequence>
<keyword evidence="3" id="KW-0804">Transcription</keyword>
<gene>
    <name evidence="5" type="ORF">GCM10008906_24290</name>
</gene>
<protein>
    <submittedName>
        <fullName evidence="5">AraC family transcriptional regulator</fullName>
    </submittedName>
</protein>
<dbReference type="Gene3D" id="2.60.120.260">
    <property type="entry name" value="Galactose-binding domain-like"/>
    <property type="match status" value="1"/>
</dbReference>
<evidence type="ECO:0000259" key="4">
    <source>
        <dbReference type="PROSITE" id="PS01124"/>
    </source>
</evidence>
<accession>A0ABP3UT91</accession>
<dbReference type="Gene3D" id="1.10.10.60">
    <property type="entry name" value="Homeodomain-like"/>
    <property type="match status" value="2"/>
</dbReference>
<dbReference type="SMART" id="SM00342">
    <property type="entry name" value="HTH_ARAC"/>
    <property type="match status" value="1"/>
</dbReference>
<evidence type="ECO:0000256" key="3">
    <source>
        <dbReference type="ARBA" id="ARBA00023163"/>
    </source>
</evidence>
<keyword evidence="2" id="KW-0238">DNA-binding</keyword>
<comment type="caution">
    <text evidence="5">The sequence shown here is derived from an EMBL/GenBank/DDBJ whole genome shotgun (WGS) entry which is preliminary data.</text>
</comment>
<dbReference type="EMBL" id="BAAACG010000010">
    <property type="protein sequence ID" value="GAA0742160.1"/>
    <property type="molecule type" value="Genomic_DNA"/>
</dbReference>
<proteinExistence type="predicted"/>